<dbReference type="EMBL" id="FTPP01000001">
    <property type="protein sequence ID" value="SIT74524.1"/>
    <property type="molecule type" value="Genomic_DNA"/>
</dbReference>
<keyword evidence="1" id="KW-0472">Membrane</keyword>
<feature type="transmembrane region" description="Helical" evidence="1">
    <location>
        <begin position="88"/>
        <end position="106"/>
    </location>
</feature>
<gene>
    <name evidence="2" type="ORF">SAMN05444128_0115</name>
</gene>
<proteinExistence type="predicted"/>
<sequence length="139" mass="14726">MHPILRNILAVVAGIVVGSIVNMAMISVSGTIIPPPNGADVTTTEGLQATMHLFEPKHFLFPFLAHALGTFAGAFLAATIAASHKFKFAMTIGVFFLAGGIASVFMLPSPVWFTVLDLAVAYMPMAFAGYVLSRRMVVA</sequence>
<dbReference type="Proteomes" id="UP000187181">
    <property type="component" value="Unassembled WGS sequence"/>
</dbReference>
<keyword evidence="1" id="KW-0812">Transmembrane</keyword>
<feature type="transmembrane region" description="Helical" evidence="1">
    <location>
        <begin position="112"/>
        <end position="132"/>
    </location>
</feature>
<evidence type="ECO:0000313" key="3">
    <source>
        <dbReference type="Proteomes" id="UP000187181"/>
    </source>
</evidence>
<evidence type="ECO:0000256" key="1">
    <source>
        <dbReference type="SAM" id="Phobius"/>
    </source>
</evidence>
<dbReference type="AlphaFoldDB" id="A0A1R3WDQ8"/>
<feature type="transmembrane region" description="Helical" evidence="1">
    <location>
        <begin position="59"/>
        <end position="81"/>
    </location>
</feature>
<feature type="transmembrane region" description="Helical" evidence="1">
    <location>
        <begin position="7"/>
        <end position="33"/>
    </location>
</feature>
<name>A0A1R3WDQ8_9BACT</name>
<dbReference type="STRING" id="1317125.SAMN05444128_0115"/>
<dbReference type="RefSeq" id="WP_076665585.1">
    <property type="nucleotide sequence ID" value="NZ_FTPP01000001.1"/>
</dbReference>
<accession>A0A1R3WDQ8</accession>
<protein>
    <submittedName>
        <fullName evidence="2">Uncharacterized protein</fullName>
    </submittedName>
</protein>
<dbReference type="OrthoDB" id="6025129at2"/>
<keyword evidence="3" id="KW-1185">Reference proteome</keyword>
<organism evidence="2 3">
    <name type="scientific">Pontibacter indicus</name>
    <dbReference type="NCBI Taxonomy" id="1317125"/>
    <lineage>
        <taxon>Bacteria</taxon>
        <taxon>Pseudomonadati</taxon>
        <taxon>Bacteroidota</taxon>
        <taxon>Cytophagia</taxon>
        <taxon>Cytophagales</taxon>
        <taxon>Hymenobacteraceae</taxon>
        <taxon>Pontibacter</taxon>
    </lineage>
</organism>
<keyword evidence="1" id="KW-1133">Transmembrane helix</keyword>
<evidence type="ECO:0000313" key="2">
    <source>
        <dbReference type="EMBL" id="SIT74524.1"/>
    </source>
</evidence>
<reference evidence="3" key="1">
    <citation type="submission" date="2017-01" db="EMBL/GenBank/DDBJ databases">
        <authorList>
            <person name="Varghese N."/>
            <person name="Submissions S."/>
        </authorList>
    </citation>
    <scope>NUCLEOTIDE SEQUENCE [LARGE SCALE GENOMIC DNA]</scope>
    <source>
        <strain evidence="3">LP100</strain>
    </source>
</reference>